<dbReference type="Pfam" id="PF08011">
    <property type="entry name" value="PDDEXK_9"/>
    <property type="match status" value="1"/>
</dbReference>
<evidence type="ECO:0000313" key="3">
    <source>
        <dbReference type="Proteomes" id="UP000175744"/>
    </source>
</evidence>
<accession>A0A1E8F1B0</accession>
<sequence length="561" mass="66329">MKKIPYGISNFQRIIEDNYLYVDKTKYIEILENFAPYQFFIRPRRFGKSLFISMLENYYDIKKKDKFKSIFNKLYIGKNPTEERNKYLVWKISFAGLQTGVTEEELRKNFSDKVKISAQEFLLYYKDLLLEHNISNEYNSADIIVNYVKMITNVSGYDVFILIDEYDNFANELITGGKKFTYEAILHGEGFVKSFYKAIKDGTNDNFKRIFMTGVSPIMLDDMTSGFNITENLTIEEELNSVFGFTKDELKIIIDQIDINKNEKDLLIKDMAFYYNGYKFNKNAETVFNPDMTMYFLKNYLRYKRYPEEMIDFNVRTDYGRINKLAMNFNDESLITDIINKGETSTKLVEKFNINSMYNDTENFKSLLFYLGMLTIKGVEANNIVLGIPNYVIKNIYWEEFYNKINENIKLDNSKIANSISKMRVSGDITHFIEEFKNILKDLSNRDLMRFDEKYVKMIILTLLAVDNTYLINSELENNNGYSDIYLKTKIQFKEYTKYEWLIELKYIKESEKKKLELIKKEGLEQLERYKNSKMITQSVSDAILKSALIIVVGKNEVYIF</sequence>
<dbReference type="AlphaFoldDB" id="A0A1E8F1B0"/>
<dbReference type="PATRIC" id="fig|1121290.3.peg.536"/>
<reference evidence="2 3" key="1">
    <citation type="submission" date="2016-06" db="EMBL/GenBank/DDBJ databases">
        <title>Genome sequence of Clostridium acetireducens DSM 10703.</title>
        <authorList>
            <person name="Poehlein A."/>
            <person name="Fluechter S."/>
            <person name="Duerre P."/>
            <person name="Daniel R."/>
        </authorList>
    </citation>
    <scope>NUCLEOTIDE SEQUENCE [LARGE SCALE GENOMIC DNA]</scope>
    <source>
        <strain evidence="2 3">DSM 10703</strain>
    </source>
</reference>
<comment type="caution">
    <text evidence="2">The sequence shown here is derived from an EMBL/GenBank/DDBJ whole genome shotgun (WGS) entry which is preliminary data.</text>
</comment>
<dbReference type="Pfam" id="PF09820">
    <property type="entry name" value="AAA-ATPase_like"/>
    <property type="match status" value="1"/>
</dbReference>
<dbReference type="InterPro" id="IPR018631">
    <property type="entry name" value="AAA-ATPase-like_dom"/>
</dbReference>
<dbReference type="InterPro" id="IPR012547">
    <property type="entry name" value="PDDEXK_9"/>
</dbReference>
<dbReference type="OrthoDB" id="1050390at2"/>
<dbReference type="STRING" id="1121290.CLAOCE_05290"/>
<dbReference type="PANTHER" id="PTHR34825:SF2">
    <property type="entry name" value="AAA-ATPASE-LIKE DOMAIN-CONTAINING PROTEIN"/>
    <property type="match status" value="1"/>
</dbReference>
<keyword evidence="3" id="KW-1185">Reference proteome</keyword>
<evidence type="ECO:0000259" key="1">
    <source>
        <dbReference type="Pfam" id="PF09820"/>
    </source>
</evidence>
<name>A0A1E8F1B0_9CLOT</name>
<dbReference type="EMBL" id="LZFO01000005">
    <property type="protein sequence ID" value="OFI07124.1"/>
    <property type="molecule type" value="Genomic_DNA"/>
</dbReference>
<dbReference type="RefSeq" id="WP_070109492.1">
    <property type="nucleotide sequence ID" value="NZ_LZFO01000005.1"/>
</dbReference>
<dbReference type="PANTHER" id="PTHR34825">
    <property type="entry name" value="CONSERVED PROTEIN, WITH A WEAK D-GALACTARATE DEHYDRATASE/ALTRONATE HYDROLASE DOMAIN"/>
    <property type="match status" value="1"/>
</dbReference>
<dbReference type="Proteomes" id="UP000175744">
    <property type="component" value="Unassembled WGS sequence"/>
</dbReference>
<protein>
    <submittedName>
        <fullName evidence="2">Putative AAA-ATPase</fullName>
    </submittedName>
</protein>
<organism evidence="2 3">
    <name type="scientific">Clostridium acetireducens DSM 10703</name>
    <dbReference type="NCBI Taxonomy" id="1121290"/>
    <lineage>
        <taxon>Bacteria</taxon>
        <taxon>Bacillati</taxon>
        <taxon>Bacillota</taxon>
        <taxon>Clostridia</taxon>
        <taxon>Eubacteriales</taxon>
        <taxon>Clostridiaceae</taxon>
        <taxon>Clostridium</taxon>
    </lineage>
</organism>
<proteinExistence type="predicted"/>
<feature type="domain" description="AAA-ATPase-like" evidence="1">
    <location>
        <begin position="5"/>
        <end position="224"/>
    </location>
</feature>
<evidence type="ECO:0000313" key="2">
    <source>
        <dbReference type="EMBL" id="OFI07124.1"/>
    </source>
</evidence>
<gene>
    <name evidence="2" type="ORF">CLOACE_05290</name>
</gene>